<keyword evidence="3" id="KW-1185">Reference proteome</keyword>
<keyword evidence="1" id="KW-0812">Transmembrane</keyword>
<gene>
    <name evidence="2" type="ordered locus">TON_0784</name>
</gene>
<name>B6YVU9_THEON</name>
<dbReference type="GeneID" id="7017087"/>
<protein>
    <submittedName>
        <fullName evidence="2">Uncharacterized protein</fullName>
    </submittedName>
</protein>
<keyword evidence="1" id="KW-1133">Transmembrane helix</keyword>
<accession>B6YVU9</accession>
<dbReference type="OrthoDB" id="101936at2157"/>
<feature type="transmembrane region" description="Helical" evidence="1">
    <location>
        <begin position="6"/>
        <end position="24"/>
    </location>
</feature>
<proteinExistence type="predicted"/>
<reference evidence="2 3" key="1">
    <citation type="journal article" date="2008" name="J. Bacteriol.">
        <title>The complete genome sequence of Thermococcus onnurineus NA1 reveals a mixed heterotrophic and carboxydotrophic metabolism.</title>
        <authorList>
            <person name="Lee H.S."/>
            <person name="Kang S.G."/>
            <person name="Bae S.S."/>
            <person name="Lim J.K."/>
            <person name="Cho Y."/>
            <person name="Kim Y.J."/>
            <person name="Jeon J.H."/>
            <person name="Cha S.S."/>
            <person name="Kwon K.K."/>
            <person name="Kim H.T."/>
            <person name="Park C.J."/>
            <person name="Lee H.W."/>
            <person name="Kim S.I."/>
            <person name="Chun J."/>
            <person name="Colwell R.R."/>
            <person name="Kim S.J."/>
            <person name="Lee J.H."/>
        </authorList>
    </citation>
    <scope>NUCLEOTIDE SEQUENCE [LARGE SCALE GENOMIC DNA]</scope>
    <source>
        <strain evidence="2 3">NA1</strain>
    </source>
</reference>
<dbReference type="AlphaFoldDB" id="B6YVU9"/>
<dbReference type="PATRIC" id="fig|523850.10.peg.790"/>
<evidence type="ECO:0000313" key="2">
    <source>
        <dbReference type="EMBL" id="ACJ16272.1"/>
    </source>
</evidence>
<organism evidence="2 3">
    <name type="scientific">Thermococcus onnurineus (strain NA1)</name>
    <dbReference type="NCBI Taxonomy" id="523850"/>
    <lineage>
        <taxon>Archaea</taxon>
        <taxon>Methanobacteriati</taxon>
        <taxon>Methanobacteriota</taxon>
        <taxon>Thermococci</taxon>
        <taxon>Thermococcales</taxon>
        <taxon>Thermococcaceae</taxon>
        <taxon>Thermococcus</taxon>
    </lineage>
</organism>
<dbReference type="HOGENOM" id="CLU_2857298_0_0_2"/>
<evidence type="ECO:0000313" key="3">
    <source>
        <dbReference type="Proteomes" id="UP000002727"/>
    </source>
</evidence>
<dbReference type="EMBL" id="CP000855">
    <property type="protein sequence ID" value="ACJ16272.1"/>
    <property type="molecule type" value="Genomic_DNA"/>
</dbReference>
<dbReference type="KEGG" id="ton:TON_0784"/>
<evidence type="ECO:0000256" key="1">
    <source>
        <dbReference type="SAM" id="Phobius"/>
    </source>
</evidence>
<dbReference type="Proteomes" id="UP000002727">
    <property type="component" value="Chromosome"/>
</dbReference>
<dbReference type="STRING" id="523850.TON_0784"/>
<sequence>MDLDQIIGITLIFGSYGAMLALLMKSNSTISEMKRQRIEKKRRYAKKKIGHVLEVQRVTRHRRR</sequence>
<keyword evidence="1" id="KW-0472">Membrane</keyword>
<dbReference type="RefSeq" id="WP_012571744.1">
    <property type="nucleotide sequence ID" value="NC_011529.1"/>
</dbReference>